<dbReference type="EMBL" id="QBIY01011630">
    <property type="protein sequence ID" value="RXN30232.1"/>
    <property type="molecule type" value="Genomic_DNA"/>
</dbReference>
<gene>
    <name evidence="1" type="ORF">ROHU_017863</name>
</gene>
<evidence type="ECO:0000313" key="1">
    <source>
        <dbReference type="EMBL" id="RXN30232.1"/>
    </source>
</evidence>
<accession>A0A498ND36</accession>
<proteinExistence type="predicted"/>
<evidence type="ECO:0000313" key="2">
    <source>
        <dbReference type="Proteomes" id="UP000290572"/>
    </source>
</evidence>
<name>A0A498ND36_LABRO</name>
<dbReference type="Proteomes" id="UP000290572">
    <property type="component" value="Unassembled WGS sequence"/>
</dbReference>
<sequence>MPCFGKVNAPLGRGARGLKTAAAVRSQKTAKGWVCQQWDSNPRLQGRLRPERSALDRSAILKDPAPTEAHPLELHLQARGRELVFRSSAR</sequence>
<keyword evidence="2" id="KW-1185">Reference proteome</keyword>
<dbReference type="AlphaFoldDB" id="A0A498ND36"/>
<protein>
    <submittedName>
        <fullName evidence="1">Uncharacterized protein</fullName>
    </submittedName>
</protein>
<organism evidence="1 2">
    <name type="scientific">Labeo rohita</name>
    <name type="common">Indian major carp</name>
    <name type="synonym">Cyprinus rohita</name>
    <dbReference type="NCBI Taxonomy" id="84645"/>
    <lineage>
        <taxon>Eukaryota</taxon>
        <taxon>Metazoa</taxon>
        <taxon>Chordata</taxon>
        <taxon>Craniata</taxon>
        <taxon>Vertebrata</taxon>
        <taxon>Euteleostomi</taxon>
        <taxon>Actinopterygii</taxon>
        <taxon>Neopterygii</taxon>
        <taxon>Teleostei</taxon>
        <taxon>Ostariophysi</taxon>
        <taxon>Cypriniformes</taxon>
        <taxon>Cyprinidae</taxon>
        <taxon>Labeoninae</taxon>
        <taxon>Labeonini</taxon>
        <taxon>Labeo</taxon>
    </lineage>
</organism>
<comment type="caution">
    <text evidence="1">The sequence shown here is derived from an EMBL/GenBank/DDBJ whole genome shotgun (WGS) entry which is preliminary data.</text>
</comment>
<reference evidence="1 2" key="1">
    <citation type="submission" date="2018-03" db="EMBL/GenBank/DDBJ databases">
        <title>Draft genome sequence of Rohu Carp (Labeo rohita).</title>
        <authorList>
            <person name="Das P."/>
            <person name="Kushwaha B."/>
            <person name="Joshi C.G."/>
            <person name="Kumar D."/>
            <person name="Nagpure N.S."/>
            <person name="Sahoo L."/>
            <person name="Das S.P."/>
            <person name="Bit A."/>
            <person name="Patnaik S."/>
            <person name="Meher P.K."/>
            <person name="Jayasankar P."/>
            <person name="Koringa P.G."/>
            <person name="Patel N.V."/>
            <person name="Hinsu A.T."/>
            <person name="Kumar R."/>
            <person name="Pandey M."/>
            <person name="Agarwal S."/>
            <person name="Srivastava S."/>
            <person name="Singh M."/>
            <person name="Iquebal M.A."/>
            <person name="Jaiswal S."/>
            <person name="Angadi U.B."/>
            <person name="Kumar N."/>
            <person name="Raza M."/>
            <person name="Shah T.M."/>
            <person name="Rai A."/>
            <person name="Jena J.K."/>
        </authorList>
    </citation>
    <scope>NUCLEOTIDE SEQUENCE [LARGE SCALE GENOMIC DNA]</scope>
    <source>
        <strain evidence="1">DASCIFA01</strain>
        <tissue evidence="1">Testis</tissue>
    </source>
</reference>